<name>A0ABN9MGJ0_9NEOB</name>
<accession>A0ABN9MGJ0</accession>
<evidence type="ECO:0000313" key="1">
    <source>
        <dbReference type="EMBL" id="CAJ0965887.1"/>
    </source>
</evidence>
<comment type="caution">
    <text evidence="1">The sequence shown here is derived from an EMBL/GenBank/DDBJ whole genome shotgun (WGS) entry which is preliminary data.</text>
</comment>
<organism evidence="1 2">
    <name type="scientific">Ranitomeya imitator</name>
    <name type="common">mimic poison frog</name>
    <dbReference type="NCBI Taxonomy" id="111125"/>
    <lineage>
        <taxon>Eukaryota</taxon>
        <taxon>Metazoa</taxon>
        <taxon>Chordata</taxon>
        <taxon>Craniata</taxon>
        <taxon>Vertebrata</taxon>
        <taxon>Euteleostomi</taxon>
        <taxon>Amphibia</taxon>
        <taxon>Batrachia</taxon>
        <taxon>Anura</taxon>
        <taxon>Neobatrachia</taxon>
        <taxon>Hyloidea</taxon>
        <taxon>Dendrobatidae</taxon>
        <taxon>Dendrobatinae</taxon>
        <taxon>Ranitomeya</taxon>
    </lineage>
</organism>
<gene>
    <name evidence="1" type="ORF">RIMI_LOCUS20737777</name>
</gene>
<dbReference type="Proteomes" id="UP001176940">
    <property type="component" value="Unassembled WGS sequence"/>
</dbReference>
<dbReference type="EMBL" id="CAUEEQ010070434">
    <property type="protein sequence ID" value="CAJ0965887.1"/>
    <property type="molecule type" value="Genomic_DNA"/>
</dbReference>
<sequence>MLLLELLPVEHRARREGGIIPIRIKKSHSLCQDPERHLPQDYTRPLTRYCLGANAVVNSVAKLPPVVVSGTAAGSVYELPLVDESGTAASGFPSSACYIGFSRLLEALGRRGSTSVPLVVMSFLLSRANVGIFSRDDKGSYQWLASHLSSHRCVQTVESVQVSNNGRVRFMEGVRRCTFAILYHTKKRGRINITDVTDSLYDEELSQLSSTKGKENVIVVVDDLEDDGNNGHRDRILLNQPSLQRLTTEVFCFTLEEKMTLTNKYPAPKMMAKLRQIEKMIKERAWRKKKQKHH</sequence>
<protein>
    <submittedName>
        <fullName evidence="1">Uncharacterized protein</fullName>
    </submittedName>
</protein>
<keyword evidence="2" id="KW-1185">Reference proteome</keyword>
<reference evidence="1" key="1">
    <citation type="submission" date="2023-07" db="EMBL/GenBank/DDBJ databases">
        <authorList>
            <person name="Stuckert A."/>
        </authorList>
    </citation>
    <scope>NUCLEOTIDE SEQUENCE</scope>
</reference>
<evidence type="ECO:0000313" key="2">
    <source>
        <dbReference type="Proteomes" id="UP001176940"/>
    </source>
</evidence>
<proteinExistence type="predicted"/>